<dbReference type="GO" id="GO:0016717">
    <property type="term" value="F:oxidoreductase activity, acting on paired donors, with oxidation of a pair of donors resulting in the reduction of molecular oxygen to two molecules of water"/>
    <property type="evidence" value="ECO:0007669"/>
    <property type="project" value="TreeGrafter"/>
</dbReference>
<dbReference type="PROSITE" id="PS50255">
    <property type="entry name" value="CYTOCHROME_B5_2"/>
    <property type="match status" value="1"/>
</dbReference>
<comment type="similarity">
    <text evidence="4">Belongs to the fatty acid desaturase type 1 family.</text>
</comment>
<dbReference type="GO" id="GO:0006665">
    <property type="term" value="P:sphingolipid metabolic process"/>
    <property type="evidence" value="ECO:0007669"/>
    <property type="project" value="UniProtKB-KW"/>
</dbReference>
<evidence type="ECO:0000256" key="7">
    <source>
        <dbReference type="ARBA" id="ARBA00022617"/>
    </source>
</evidence>
<name>A0A9Q3D7V7_9BASI</name>
<dbReference type="InterPro" id="IPR036400">
    <property type="entry name" value="Cyt_B5-like_heme/steroid_sf"/>
</dbReference>
<evidence type="ECO:0000259" key="18">
    <source>
        <dbReference type="PROSITE" id="PS50255"/>
    </source>
</evidence>
<dbReference type="PIRSF" id="PIRSF015921">
    <property type="entry name" value="FA_sphinglp_des"/>
    <property type="match status" value="1"/>
</dbReference>
<comment type="pathway">
    <text evidence="3">Sphingolipid metabolism.</text>
</comment>
<keyword evidence="7" id="KW-0349">Heme</keyword>
<sequence>MSDSSYFDGLYQDSSIPILTRDQIKLKIALGDVLVIHRSLVYKLNSWLNNHPGGQLSILHFVGRDATDEIEAYHPINVIKFMKPFIIARINQDHIINQSFDLIWRPLNPPIQVGLWPMTPLKSIDNLMSFESNFADCNQSSPSTSSSIGDLSILDSSSLSPSQTSNNSQGSCNSSSNSTLINRLHLLEPSSNQSQRDHDLSLERQKQLSLSYRALHDQIRAAGLYRAPQPFFGYGPDMIRYAILFTLFFLTSPLYYHSKKIFQTWFLNTLEPPILIPPSTLRCFISAIFLGLYWHQITFVGHDAGHSGITGDWKTDRLIGIFVGNFLCGLSIGWWCDNHDVHHLVTNHPEHDPDIQHLPFFAISTKFFQSLRSTYYKHTMRFNKFATSMVKHQHRFYYVIMFFARFNLLFNSYIYIAQRKEQRMRNLEIFGIIAFWFSFIAFLYLLPSNWIRVMFVLVSFGVTSPLHVQIVLSHFAQSTQDLGLNESFAHRQIRTTMDVTCPPWLDFLHGGLHMQVTHHLFPRLPRHQLRFACEKFVRPWCQKEGLSYQSFKFVDGNLKVLGVLQDVANQVKVLKLVALAQAKGEIH</sequence>
<proteinExistence type="inferred from homology"/>
<gene>
    <name evidence="19" type="ORF">O181_035920</name>
</gene>
<dbReference type="CDD" id="cd03506">
    <property type="entry name" value="Delta6-FADS-like"/>
    <property type="match status" value="1"/>
</dbReference>
<dbReference type="Gene3D" id="3.10.120.10">
    <property type="entry name" value="Cytochrome b5-like heme/steroid binding domain"/>
    <property type="match status" value="1"/>
</dbReference>
<dbReference type="GO" id="GO:0016020">
    <property type="term" value="C:membrane"/>
    <property type="evidence" value="ECO:0007669"/>
    <property type="project" value="UniProtKB-SubCell"/>
</dbReference>
<dbReference type="Pfam" id="PF00487">
    <property type="entry name" value="FA_desaturase"/>
    <property type="match status" value="1"/>
</dbReference>
<feature type="region of interest" description="Disordered" evidence="16">
    <location>
        <begin position="157"/>
        <end position="176"/>
    </location>
</feature>
<evidence type="ECO:0000256" key="9">
    <source>
        <dbReference type="ARBA" id="ARBA00022723"/>
    </source>
</evidence>
<dbReference type="PANTHER" id="PTHR19353:SF30">
    <property type="entry name" value="DELTA 8-(E)-SPHINGOLIPID DESATURASE"/>
    <property type="match status" value="1"/>
</dbReference>
<keyword evidence="15 17" id="KW-0472">Membrane</keyword>
<dbReference type="InterPro" id="IPR001199">
    <property type="entry name" value="Cyt_B5-like_heme/steroid-bd"/>
</dbReference>
<evidence type="ECO:0000256" key="5">
    <source>
        <dbReference type="ARBA" id="ARBA00012019"/>
    </source>
</evidence>
<keyword evidence="10" id="KW-0746">Sphingolipid metabolism</keyword>
<reference evidence="19" key="1">
    <citation type="submission" date="2021-03" db="EMBL/GenBank/DDBJ databases">
        <title>Draft genome sequence of rust myrtle Austropuccinia psidii MF-1, a brazilian biotype.</title>
        <authorList>
            <person name="Quecine M.C."/>
            <person name="Pachon D.M.R."/>
            <person name="Bonatelli M.L."/>
            <person name="Correr F.H."/>
            <person name="Franceschini L.M."/>
            <person name="Leite T.F."/>
            <person name="Margarido G.R.A."/>
            <person name="Almeida C.A."/>
            <person name="Ferrarezi J.A."/>
            <person name="Labate C.A."/>
        </authorList>
    </citation>
    <scope>NUCLEOTIDE SEQUENCE</scope>
    <source>
        <strain evidence="19">MF-1</strain>
    </source>
</reference>
<evidence type="ECO:0000256" key="3">
    <source>
        <dbReference type="ARBA" id="ARBA00004991"/>
    </source>
</evidence>
<feature type="transmembrane region" description="Helical" evidence="17">
    <location>
        <begin position="238"/>
        <end position="256"/>
    </location>
</feature>
<evidence type="ECO:0000256" key="17">
    <source>
        <dbReference type="SAM" id="Phobius"/>
    </source>
</evidence>
<feature type="transmembrane region" description="Helical" evidence="17">
    <location>
        <begin position="396"/>
        <end position="417"/>
    </location>
</feature>
<comment type="caution">
    <text evidence="19">The sequence shown here is derived from an EMBL/GenBank/DDBJ whole genome shotgun (WGS) entry which is preliminary data.</text>
</comment>
<evidence type="ECO:0000256" key="13">
    <source>
        <dbReference type="ARBA" id="ARBA00023004"/>
    </source>
</evidence>
<dbReference type="SMART" id="SM01117">
    <property type="entry name" value="Cyt-b5"/>
    <property type="match status" value="1"/>
</dbReference>
<dbReference type="PANTHER" id="PTHR19353">
    <property type="entry name" value="FATTY ACID DESATURASE 2"/>
    <property type="match status" value="1"/>
</dbReference>
<evidence type="ECO:0000256" key="4">
    <source>
        <dbReference type="ARBA" id="ARBA00009295"/>
    </source>
</evidence>
<evidence type="ECO:0000256" key="16">
    <source>
        <dbReference type="SAM" id="MobiDB-lite"/>
    </source>
</evidence>
<evidence type="ECO:0000256" key="6">
    <source>
        <dbReference type="ARBA" id="ARBA00016939"/>
    </source>
</evidence>
<keyword evidence="12" id="KW-0560">Oxidoreductase</keyword>
<dbReference type="OrthoDB" id="260091at2759"/>
<feature type="transmembrane region" description="Helical" evidence="17">
    <location>
        <begin position="429"/>
        <end position="446"/>
    </location>
</feature>
<dbReference type="InterPro" id="IPR012171">
    <property type="entry name" value="Fatty_acid_desaturase"/>
</dbReference>
<evidence type="ECO:0000256" key="14">
    <source>
        <dbReference type="ARBA" id="ARBA00023098"/>
    </source>
</evidence>
<comment type="pathway">
    <text evidence="2">Lipid metabolism; sphingolipid metabolism.</text>
</comment>
<dbReference type="AlphaFoldDB" id="A0A9Q3D7V7"/>
<evidence type="ECO:0000256" key="10">
    <source>
        <dbReference type="ARBA" id="ARBA00022919"/>
    </source>
</evidence>
<keyword evidence="14" id="KW-0443">Lipid metabolism</keyword>
<dbReference type="GO" id="GO:0046872">
    <property type="term" value="F:metal ion binding"/>
    <property type="evidence" value="ECO:0007669"/>
    <property type="project" value="UniProtKB-KW"/>
</dbReference>
<dbReference type="EMBL" id="AVOT02013498">
    <property type="protein sequence ID" value="MBW0496205.1"/>
    <property type="molecule type" value="Genomic_DNA"/>
</dbReference>
<keyword evidence="13" id="KW-0408">Iron</keyword>
<dbReference type="Pfam" id="PF00173">
    <property type="entry name" value="Cyt-b5"/>
    <property type="match status" value="1"/>
</dbReference>
<dbReference type="EC" id="1.14.19.18" evidence="5"/>
<dbReference type="InterPro" id="IPR005804">
    <property type="entry name" value="FA_desaturase_dom"/>
</dbReference>
<evidence type="ECO:0000256" key="11">
    <source>
        <dbReference type="ARBA" id="ARBA00022989"/>
    </source>
</evidence>
<accession>A0A9Q3D7V7</accession>
<keyword evidence="11 17" id="KW-1133">Transmembrane helix</keyword>
<evidence type="ECO:0000313" key="19">
    <source>
        <dbReference type="EMBL" id="MBW0496205.1"/>
    </source>
</evidence>
<organism evidence="19 20">
    <name type="scientific">Austropuccinia psidii MF-1</name>
    <dbReference type="NCBI Taxonomy" id="1389203"/>
    <lineage>
        <taxon>Eukaryota</taxon>
        <taxon>Fungi</taxon>
        <taxon>Dikarya</taxon>
        <taxon>Basidiomycota</taxon>
        <taxon>Pucciniomycotina</taxon>
        <taxon>Pucciniomycetes</taxon>
        <taxon>Pucciniales</taxon>
        <taxon>Sphaerophragmiaceae</taxon>
        <taxon>Austropuccinia</taxon>
    </lineage>
</organism>
<feature type="transmembrane region" description="Helical" evidence="17">
    <location>
        <begin position="315"/>
        <end position="335"/>
    </location>
</feature>
<feature type="domain" description="Cytochrome b5 heme-binding" evidence="18">
    <location>
        <begin position="16"/>
        <end position="91"/>
    </location>
</feature>
<protein>
    <recommendedName>
        <fullName evidence="6">Delta 8-(E)-sphingolipid desaturase</fullName>
        <ecNumber evidence="5">1.14.19.18</ecNumber>
    </recommendedName>
</protein>
<evidence type="ECO:0000256" key="8">
    <source>
        <dbReference type="ARBA" id="ARBA00022692"/>
    </source>
</evidence>
<evidence type="ECO:0000313" key="20">
    <source>
        <dbReference type="Proteomes" id="UP000765509"/>
    </source>
</evidence>
<dbReference type="Proteomes" id="UP000765509">
    <property type="component" value="Unassembled WGS sequence"/>
</dbReference>
<dbReference type="SUPFAM" id="SSF55856">
    <property type="entry name" value="Cytochrome b5-like heme/steroid binding domain"/>
    <property type="match status" value="1"/>
</dbReference>
<evidence type="ECO:0000256" key="12">
    <source>
        <dbReference type="ARBA" id="ARBA00023002"/>
    </source>
</evidence>
<keyword evidence="20" id="KW-1185">Reference proteome</keyword>
<evidence type="ECO:0000256" key="1">
    <source>
        <dbReference type="ARBA" id="ARBA00004141"/>
    </source>
</evidence>
<evidence type="ECO:0000256" key="15">
    <source>
        <dbReference type="ARBA" id="ARBA00023136"/>
    </source>
</evidence>
<comment type="subcellular location">
    <subcellularLocation>
        <location evidence="1">Membrane</location>
        <topology evidence="1">Multi-pass membrane protein</topology>
    </subcellularLocation>
</comment>
<keyword evidence="9" id="KW-0479">Metal-binding</keyword>
<evidence type="ECO:0000256" key="2">
    <source>
        <dbReference type="ARBA" id="ARBA00004760"/>
    </source>
</evidence>
<keyword evidence="8 17" id="KW-0812">Transmembrane</keyword>